<protein>
    <submittedName>
        <fullName evidence="2">Uncharacterized protein</fullName>
    </submittedName>
</protein>
<dbReference type="AlphaFoldDB" id="A0A6L6QQA9"/>
<keyword evidence="1" id="KW-1133">Transmembrane helix</keyword>
<sequence length="181" mass="20380">MLFRLGPPLNSLSDSDLILGGWKPLRQLPFWLFQLCGILTGVIAAIATLILWKQFRPAYSPEFAAPWQIVGTVMIAVLFAGLILQVAAHPGYGLTDKTTLGIWVTRLTPYTYFDGVFSKRRYIFALLMPVTVLVVFPFLSAALSGWNSGWFIFISCSGAFFLVQVFFWHCPPHCNFLRERA</sequence>
<gene>
    <name evidence="2" type="ORF">GM658_28490</name>
</gene>
<feature type="transmembrane region" description="Helical" evidence="1">
    <location>
        <begin position="150"/>
        <end position="168"/>
    </location>
</feature>
<keyword evidence="1" id="KW-0472">Membrane</keyword>
<comment type="caution">
    <text evidence="2">The sequence shown here is derived from an EMBL/GenBank/DDBJ whole genome shotgun (WGS) entry which is preliminary data.</text>
</comment>
<dbReference type="RefSeq" id="WP_155457491.1">
    <property type="nucleotide sequence ID" value="NZ_WNKX01000054.1"/>
</dbReference>
<dbReference type="EMBL" id="WNKX01000054">
    <property type="protein sequence ID" value="MTW14559.1"/>
    <property type="molecule type" value="Genomic_DNA"/>
</dbReference>
<evidence type="ECO:0000256" key="1">
    <source>
        <dbReference type="SAM" id="Phobius"/>
    </source>
</evidence>
<evidence type="ECO:0000313" key="3">
    <source>
        <dbReference type="Proteomes" id="UP000472320"/>
    </source>
</evidence>
<keyword evidence="1" id="KW-0812">Transmembrane</keyword>
<feature type="transmembrane region" description="Helical" evidence="1">
    <location>
        <begin position="64"/>
        <end position="88"/>
    </location>
</feature>
<feature type="transmembrane region" description="Helical" evidence="1">
    <location>
        <begin position="31"/>
        <end position="52"/>
    </location>
</feature>
<accession>A0A6L6QQA9</accession>
<dbReference type="Proteomes" id="UP000472320">
    <property type="component" value="Unassembled WGS sequence"/>
</dbReference>
<dbReference type="OrthoDB" id="166547at2"/>
<evidence type="ECO:0000313" key="2">
    <source>
        <dbReference type="EMBL" id="MTW14559.1"/>
    </source>
</evidence>
<reference evidence="2 3" key="1">
    <citation type="submission" date="2019-11" db="EMBL/GenBank/DDBJ databases">
        <title>Type strains purchased from KCTC, JCM and DSMZ.</title>
        <authorList>
            <person name="Lu H."/>
        </authorList>
    </citation>
    <scope>NUCLEOTIDE SEQUENCE [LARGE SCALE GENOMIC DNA]</scope>
    <source>
        <strain evidence="2 3">JCM 31587</strain>
    </source>
</reference>
<keyword evidence="3" id="KW-1185">Reference proteome</keyword>
<proteinExistence type="predicted"/>
<name>A0A6L6QQA9_9BURK</name>
<feature type="transmembrane region" description="Helical" evidence="1">
    <location>
        <begin position="122"/>
        <end position="143"/>
    </location>
</feature>
<organism evidence="2 3">
    <name type="scientific">Massilia eburnea</name>
    <dbReference type="NCBI Taxonomy" id="1776165"/>
    <lineage>
        <taxon>Bacteria</taxon>
        <taxon>Pseudomonadati</taxon>
        <taxon>Pseudomonadota</taxon>
        <taxon>Betaproteobacteria</taxon>
        <taxon>Burkholderiales</taxon>
        <taxon>Oxalobacteraceae</taxon>
        <taxon>Telluria group</taxon>
        <taxon>Massilia</taxon>
    </lineage>
</organism>